<reference evidence="2 3" key="1">
    <citation type="journal article" date="2016" name="Nat. Commun.">
        <title>Thousands of microbial genomes shed light on interconnected biogeochemical processes in an aquifer system.</title>
        <authorList>
            <person name="Anantharaman K."/>
            <person name="Brown C.T."/>
            <person name="Hug L.A."/>
            <person name="Sharon I."/>
            <person name="Castelle C.J."/>
            <person name="Probst A.J."/>
            <person name="Thomas B.C."/>
            <person name="Singh A."/>
            <person name="Wilkins M.J."/>
            <person name="Karaoz U."/>
            <person name="Brodie E.L."/>
            <person name="Williams K.H."/>
            <person name="Hubbard S.S."/>
            <person name="Banfield J.F."/>
        </authorList>
    </citation>
    <scope>NUCLEOTIDE SEQUENCE [LARGE SCALE GENOMIC DNA]</scope>
</reference>
<proteinExistence type="predicted"/>
<dbReference type="GO" id="GO:0032784">
    <property type="term" value="P:regulation of DNA-templated transcription elongation"/>
    <property type="evidence" value="ECO:0007669"/>
    <property type="project" value="InterPro"/>
</dbReference>
<accession>A0A1G2I026</accession>
<dbReference type="GO" id="GO:0003677">
    <property type="term" value="F:DNA binding"/>
    <property type="evidence" value="ECO:0007669"/>
    <property type="project" value="InterPro"/>
</dbReference>
<dbReference type="Gene3D" id="1.10.287.180">
    <property type="entry name" value="Transcription elongation factor, GreA/GreB, N-terminal domain"/>
    <property type="match status" value="1"/>
</dbReference>
<dbReference type="GO" id="GO:0070063">
    <property type="term" value="F:RNA polymerase binding"/>
    <property type="evidence" value="ECO:0007669"/>
    <property type="project" value="InterPro"/>
</dbReference>
<dbReference type="InterPro" id="IPR036953">
    <property type="entry name" value="GreA/GreB_C_sf"/>
</dbReference>
<dbReference type="InterPro" id="IPR018151">
    <property type="entry name" value="TF_GreA/GreB_CS"/>
</dbReference>
<dbReference type="EMBL" id="MHOS01000025">
    <property type="protein sequence ID" value="OGZ68134.1"/>
    <property type="molecule type" value="Genomic_DNA"/>
</dbReference>
<dbReference type="PANTHER" id="PTHR30437">
    <property type="entry name" value="TRANSCRIPTION ELONGATION FACTOR GREA"/>
    <property type="match status" value="1"/>
</dbReference>
<evidence type="ECO:0000313" key="3">
    <source>
        <dbReference type="Proteomes" id="UP000176421"/>
    </source>
</evidence>
<protein>
    <recommendedName>
        <fullName evidence="1">Transcription elongation factor GreA/GreB C-terminal domain-containing protein</fullName>
    </recommendedName>
</protein>
<dbReference type="Pfam" id="PF01272">
    <property type="entry name" value="GreA_GreB"/>
    <property type="match status" value="1"/>
</dbReference>
<dbReference type="InterPro" id="IPR001437">
    <property type="entry name" value="Tscrpt_elong_fac_GreA/B_C"/>
</dbReference>
<dbReference type="Proteomes" id="UP000176421">
    <property type="component" value="Unassembled WGS sequence"/>
</dbReference>
<feature type="domain" description="Transcription elongation factor GreA/GreB C-terminal" evidence="1">
    <location>
        <begin position="85"/>
        <end position="155"/>
    </location>
</feature>
<dbReference type="SUPFAM" id="SSF54534">
    <property type="entry name" value="FKBP-like"/>
    <property type="match status" value="1"/>
</dbReference>
<comment type="caution">
    <text evidence="2">The sequence shown here is derived from an EMBL/GenBank/DDBJ whole genome shotgun (WGS) entry which is preliminary data.</text>
</comment>
<dbReference type="PROSITE" id="PS00830">
    <property type="entry name" value="GREAB_2"/>
    <property type="match status" value="1"/>
</dbReference>
<dbReference type="InterPro" id="IPR036805">
    <property type="entry name" value="Tscrpt_elong_fac_GreA/B_N_sf"/>
</dbReference>
<dbReference type="PIRSF" id="PIRSF006092">
    <property type="entry name" value="GreA_GreB"/>
    <property type="match status" value="1"/>
</dbReference>
<dbReference type="GO" id="GO:0006354">
    <property type="term" value="P:DNA-templated transcription elongation"/>
    <property type="evidence" value="ECO:0007669"/>
    <property type="project" value="TreeGrafter"/>
</dbReference>
<gene>
    <name evidence="2" type="ORF">A3D35_00985</name>
</gene>
<sequence length="158" mass="18039">MSEQIFYITKEKLEELKKEHQELSDFERNKIMGQEAPKILESEDLNPEFVSFQQDVESTRARIDELKNVLENYQIIKKPSKEHQSFVNLGAKVKIESNGKKDEFMVVGTLDADPTAGKVSNESPIGKALLGKQVGDEITIDHPNKITYKIKNINYEIS</sequence>
<evidence type="ECO:0000259" key="1">
    <source>
        <dbReference type="Pfam" id="PF01272"/>
    </source>
</evidence>
<name>A0A1G2I026_9BACT</name>
<dbReference type="Gene3D" id="3.10.50.30">
    <property type="entry name" value="Transcription elongation factor, GreA/GreB, C-terminal domain"/>
    <property type="match status" value="1"/>
</dbReference>
<dbReference type="SUPFAM" id="SSF46557">
    <property type="entry name" value="GreA transcript cleavage protein, N-terminal domain"/>
    <property type="match status" value="1"/>
</dbReference>
<dbReference type="PANTHER" id="PTHR30437:SF4">
    <property type="entry name" value="TRANSCRIPTION ELONGATION FACTOR GREA"/>
    <property type="match status" value="1"/>
</dbReference>
<dbReference type="AlphaFoldDB" id="A0A1G2I026"/>
<dbReference type="STRING" id="1802206.A3D35_00985"/>
<evidence type="ECO:0000313" key="2">
    <source>
        <dbReference type="EMBL" id="OGZ68134.1"/>
    </source>
</evidence>
<dbReference type="InterPro" id="IPR023459">
    <property type="entry name" value="Tscrpt_elong_fac_GreA/B_fam"/>
</dbReference>
<organism evidence="2 3">
    <name type="scientific">Candidatus Staskawiczbacteria bacterium RIFCSPHIGHO2_02_FULL_34_9</name>
    <dbReference type="NCBI Taxonomy" id="1802206"/>
    <lineage>
        <taxon>Bacteria</taxon>
        <taxon>Candidatus Staskawicziibacteriota</taxon>
    </lineage>
</organism>